<evidence type="ECO:0000259" key="1">
    <source>
        <dbReference type="Pfam" id="PF11726"/>
    </source>
</evidence>
<dbReference type="InterPro" id="IPR057271">
    <property type="entry name" value="YagK_YfjJ_C"/>
</dbReference>
<accession>A0A6S4T6A6</accession>
<name>A0A6S4T6A6_AERCA</name>
<organism evidence="2 3">
    <name type="scientific">Aeromonas caviae</name>
    <name type="common">Aeromonas punctata</name>
    <dbReference type="NCBI Taxonomy" id="648"/>
    <lineage>
        <taxon>Bacteria</taxon>
        <taxon>Pseudomonadati</taxon>
        <taxon>Pseudomonadota</taxon>
        <taxon>Gammaproteobacteria</taxon>
        <taxon>Aeromonadales</taxon>
        <taxon>Aeromonadaceae</taxon>
        <taxon>Aeromonas</taxon>
    </lineage>
</organism>
<sequence length="325" mass="38024">MFNSARLLDILSITDQLQNTILPIVRSVDSAPGKSCITCIDRRLSTKLFNALDSVCDYFYCHEEISSSHPTIELFLTHMREVYGLHLIHEKDLDSDVGDELARDINNALYAFLREFKSKVHRKRLKNLKRVECRNQLSIETYVNSLFDQHAKLLVIRLDIGYRKAYYDQLTLDHVTDDLRFYLRRVQNKYPALVGYIWKLEFGVDRHFHTHITFIFNGAVHQRDISLSRTLGELWEDITDNNGSYFNCQVRREEYQEWGTDGIGMVHYSDTAKRIKLINALSYLTKLDTQILAVLPAGRRTFGRMETPSRQPRLGRPRLVLCRFD</sequence>
<feature type="domain" description="YagK/YfjJ C-terminal" evidence="1">
    <location>
        <begin position="148"/>
        <end position="304"/>
    </location>
</feature>
<dbReference type="Pfam" id="PF11726">
    <property type="entry name" value="YagK_YfjJ_C"/>
    <property type="match status" value="1"/>
</dbReference>
<evidence type="ECO:0000313" key="3">
    <source>
        <dbReference type="Proteomes" id="UP000515756"/>
    </source>
</evidence>
<proteinExistence type="predicted"/>
<protein>
    <recommendedName>
        <fullName evidence="1">YagK/YfjJ C-terminal domain-containing protein</fullName>
    </recommendedName>
</protein>
<gene>
    <name evidence="2" type="ORF">WP2W18E01_12880</name>
</gene>
<dbReference type="AlphaFoldDB" id="A0A6S4T6A6"/>
<evidence type="ECO:0000313" key="2">
    <source>
        <dbReference type="EMBL" id="BBQ29706.1"/>
    </source>
</evidence>
<reference evidence="2 3" key="1">
    <citation type="submission" date="2019-12" db="EMBL/GenBank/DDBJ databases">
        <title>complete genome sequences of Aeromonas caviae str. WP2-W18-ESBL-01 isolated from wastewater treatment plant effluent.</title>
        <authorList>
            <person name="Sekizuka T."/>
            <person name="Itokawa K."/>
            <person name="Yatsu K."/>
            <person name="Inamine Y."/>
            <person name="Kuroda M."/>
        </authorList>
    </citation>
    <scope>NUCLEOTIDE SEQUENCE [LARGE SCALE GENOMIC DNA]</scope>
    <source>
        <strain evidence="2 3">WP2-W18-ESBL-01</strain>
    </source>
</reference>
<dbReference type="Proteomes" id="UP000515756">
    <property type="component" value="Chromosome"/>
</dbReference>
<dbReference type="EMBL" id="AP021927">
    <property type="protein sequence ID" value="BBQ29706.1"/>
    <property type="molecule type" value="Genomic_DNA"/>
</dbReference>